<sequence>MLLLSLFVFEILSQEIEYDLLLEDCPIGFRIDNSGFDLYDDSIRFLFKMTADYNYTKAEIEFGGKKFIGEFYEGFENYGTIDFVKGFKREKENFLRAGTYKLGVDVARSKFPKEFTYKLGANSVFGNNGNNQQYFFQAPFNPN</sequence>
<dbReference type="KEGG" id="eiv:EIN_232670"/>
<evidence type="ECO:0000313" key="1">
    <source>
        <dbReference type="EMBL" id="ELP91787.1"/>
    </source>
</evidence>
<evidence type="ECO:0000313" key="2">
    <source>
        <dbReference type="Proteomes" id="UP000014680"/>
    </source>
</evidence>
<organism evidence="1 2">
    <name type="scientific">Entamoeba invadens IP1</name>
    <dbReference type="NCBI Taxonomy" id="370355"/>
    <lineage>
        <taxon>Eukaryota</taxon>
        <taxon>Amoebozoa</taxon>
        <taxon>Evosea</taxon>
        <taxon>Archamoebae</taxon>
        <taxon>Mastigamoebida</taxon>
        <taxon>Entamoebidae</taxon>
        <taxon>Entamoeba</taxon>
    </lineage>
</organism>
<name>L7FML1_ENTIV</name>
<dbReference type="VEuPathDB" id="AmoebaDB:EIN_232670"/>
<dbReference type="Proteomes" id="UP000014680">
    <property type="component" value="Unassembled WGS sequence"/>
</dbReference>
<gene>
    <name evidence="1" type="ORF">EIN_232670</name>
</gene>
<proteinExistence type="predicted"/>
<protein>
    <submittedName>
        <fullName evidence="1">Uncharacterized protein</fullName>
    </submittedName>
</protein>
<reference evidence="1 2" key="1">
    <citation type="submission" date="2012-10" db="EMBL/GenBank/DDBJ databases">
        <authorList>
            <person name="Zafar N."/>
            <person name="Inman J."/>
            <person name="Hall N."/>
            <person name="Lorenzi H."/>
            <person name="Caler E."/>
        </authorList>
    </citation>
    <scope>NUCLEOTIDE SEQUENCE [LARGE SCALE GENOMIC DNA]</scope>
    <source>
        <strain evidence="1 2">IP1</strain>
    </source>
</reference>
<dbReference type="GeneID" id="14890770"/>
<accession>L7FML1</accession>
<dbReference type="EMBL" id="KB206446">
    <property type="protein sequence ID" value="ELP91787.1"/>
    <property type="molecule type" value="Genomic_DNA"/>
</dbReference>
<keyword evidence="2" id="KW-1185">Reference proteome</keyword>
<dbReference type="RefSeq" id="XP_004258558.1">
    <property type="nucleotide sequence ID" value="XM_004258510.1"/>
</dbReference>
<dbReference type="AlphaFoldDB" id="L7FML1"/>